<accession>A0A1X7U2T7</accession>
<proteinExistence type="predicted"/>
<organism evidence="1">
    <name type="scientific">Amphimedon queenslandica</name>
    <name type="common">Sponge</name>
    <dbReference type="NCBI Taxonomy" id="400682"/>
    <lineage>
        <taxon>Eukaryota</taxon>
        <taxon>Metazoa</taxon>
        <taxon>Porifera</taxon>
        <taxon>Demospongiae</taxon>
        <taxon>Heteroscleromorpha</taxon>
        <taxon>Haplosclerida</taxon>
        <taxon>Niphatidae</taxon>
        <taxon>Amphimedon</taxon>
    </lineage>
</organism>
<name>A0A1X7U2T7_AMPQE</name>
<dbReference type="InParanoid" id="A0A1X7U2T7"/>
<protein>
    <recommendedName>
        <fullName evidence="2">ISXO2-like transposase domain-containing protein</fullName>
    </recommendedName>
</protein>
<evidence type="ECO:0000313" key="1">
    <source>
        <dbReference type="EnsemblMetazoa" id="Aqu2.1.21983_001"/>
    </source>
</evidence>
<sequence>SVIYSDLWGVYNGFDRLLGQTVNHSHHFVDLVTGAHTQSVESMRSQCKEMMRKTQTTHSHLFLTYLPKFMWKKVIDSPHRNAFNNIISSIVEQYPLI</sequence>
<reference evidence="1" key="1">
    <citation type="submission" date="2017-05" db="UniProtKB">
        <authorList>
            <consortium name="EnsemblMetazoa"/>
        </authorList>
    </citation>
    <scope>IDENTIFICATION</scope>
</reference>
<dbReference type="EnsemblMetazoa" id="Aqu2.1.21983_001">
    <property type="protein sequence ID" value="Aqu2.1.21983_001"/>
    <property type="gene ID" value="Aqu2.1.21983"/>
</dbReference>
<dbReference type="AlphaFoldDB" id="A0A1X7U2T7"/>
<dbReference type="InterPro" id="IPR053164">
    <property type="entry name" value="IS1016-like_transposase"/>
</dbReference>
<dbReference type="PANTHER" id="PTHR47163">
    <property type="entry name" value="DDE_TNP_IS1595 DOMAIN-CONTAINING PROTEIN"/>
    <property type="match status" value="1"/>
</dbReference>
<dbReference type="PANTHER" id="PTHR47163:SF2">
    <property type="entry name" value="SI:DKEY-17M8.2"/>
    <property type="match status" value="1"/>
</dbReference>
<evidence type="ECO:0008006" key="2">
    <source>
        <dbReference type="Google" id="ProtNLM"/>
    </source>
</evidence>